<comment type="caution">
    <text evidence="1">The sequence shown here is derived from an EMBL/GenBank/DDBJ whole genome shotgun (WGS) entry which is preliminary data.</text>
</comment>
<protein>
    <submittedName>
        <fullName evidence="1">Unnamed protein product</fullName>
    </submittedName>
</protein>
<proteinExistence type="predicted"/>
<dbReference type="Proteomes" id="UP001165101">
    <property type="component" value="Unassembled WGS sequence"/>
</dbReference>
<evidence type="ECO:0000313" key="2">
    <source>
        <dbReference type="Proteomes" id="UP001165101"/>
    </source>
</evidence>
<evidence type="ECO:0000313" key="1">
    <source>
        <dbReference type="EMBL" id="GMF06719.1"/>
    </source>
</evidence>
<dbReference type="EMBL" id="BSXV01008823">
    <property type="protein sequence ID" value="GMF06719.1"/>
    <property type="molecule type" value="Genomic_DNA"/>
</dbReference>
<gene>
    <name evidence="1" type="ORF">Cboi01_000671500</name>
</gene>
<keyword evidence="2" id="KW-1185">Reference proteome</keyword>
<accession>A0ACB5UAH7</accession>
<organism evidence="1 2">
    <name type="scientific">Candida boidinii</name>
    <name type="common">Yeast</name>
    <dbReference type="NCBI Taxonomy" id="5477"/>
    <lineage>
        <taxon>Eukaryota</taxon>
        <taxon>Fungi</taxon>
        <taxon>Dikarya</taxon>
        <taxon>Ascomycota</taxon>
        <taxon>Saccharomycotina</taxon>
        <taxon>Pichiomycetes</taxon>
        <taxon>Pichiales</taxon>
        <taxon>Pichiaceae</taxon>
        <taxon>Ogataea</taxon>
        <taxon>Ogataea/Candida clade</taxon>
    </lineage>
</organism>
<name>A0ACB5UAH7_CANBO</name>
<reference evidence="1" key="1">
    <citation type="submission" date="2023-04" db="EMBL/GenBank/DDBJ databases">
        <title>Candida boidinii NBRC 1967.</title>
        <authorList>
            <person name="Ichikawa N."/>
            <person name="Sato H."/>
            <person name="Tonouchi N."/>
        </authorList>
    </citation>
    <scope>NUCLEOTIDE SEQUENCE</scope>
    <source>
        <strain evidence="1">NBRC 1967</strain>
    </source>
</reference>
<sequence length="70" mass="7580">MFMIMTTNNSQTISNNEVTPQPNSDIATTGNSTISGANNSPQAFNGTPYNIVHQRVSQSDIVHSQSKNIK</sequence>